<feature type="transmembrane region" description="Helical" evidence="5">
    <location>
        <begin position="29"/>
        <end position="48"/>
    </location>
</feature>
<comment type="subcellular location">
    <subcellularLocation>
        <location evidence="1">Membrane</location>
        <topology evidence="1">Multi-pass membrane protein</topology>
    </subcellularLocation>
</comment>
<accession>A0A642USX4</accession>
<comment type="caution">
    <text evidence="6">The sequence shown here is derived from an EMBL/GenBank/DDBJ whole genome shotgun (WGS) entry which is preliminary data.</text>
</comment>
<dbReference type="PANTHER" id="PTHR28128:SF1">
    <property type="entry name" value="GOLGI APPARATUS MEMBRANE PROTEIN TVP15"/>
    <property type="match status" value="1"/>
</dbReference>
<dbReference type="OrthoDB" id="423534at2759"/>
<dbReference type="InterPro" id="IPR013714">
    <property type="entry name" value="Golgi_TVP15"/>
</dbReference>
<dbReference type="EMBL" id="SWFS01000420">
    <property type="protein sequence ID" value="KAA8905031.1"/>
    <property type="molecule type" value="Genomic_DNA"/>
</dbReference>
<evidence type="ECO:0000313" key="7">
    <source>
        <dbReference type="Proteomes" id="UP000761534"/>
    </source>
</evidence>
<dbReference type="VEuPathDB" id="FungiDB:TRICI_005359"/>
<keyword evidence="4 5" id="KW-0472">Membrane</keyword>
<evidence type="ECO:0000256" key="1">
    <source>
        <dbReference type="ARBA" id="ARBA00004141"/>
    </source>
</evidence>
<keyword evidence="3 5" id="KW-1133">Transmembrane helix</keyword>
<protein>
    <submittedName>
        <fullName evidence="6">Uncharacterized protein</fullName>
    </submittedName>
</protein>
<keyword evidence="7" id="KW-1185">Reference proteome</keyword>
<reference evidence="6" key="1">
    <citation type="journal article" date="2019" name="G3 (Bethesda)">
        <title>Genome Assemblies of Two Rare Opportunistic Yeast Pathogens: Diutina rugosa (syn. Candida rugosa) and Trichomonascus ciferrii (syn. Candida ciferrii).</title>
        <authorList>
            <person name="Mixao V."/>
            <person name="Saus E."/>
            <person name="Hansen A.P."/>
            <person name="Lass-Florl C."/>
            <person name="Gabaldon T."/>
        </authorList>
    </citation>
    <scope>NUCLEOTIDE SEQUENCE</scope>
    <source>
        <strain evidence="6">CBS 4856</strain>
    </source>
</reference>
<dbReference type="AlphaFoldDB" id="A0A642USX4"/>
<evidence type="ECO:0000256" key="4">
    <source>
        <dbReference type="ARBA" id="ARBA00023136"/>
    </source>
</evidence>
<evidence type="ECO:0000256" key="5">
    <source>
        <dbReference type="SAM" id="Phobius"/>
    </source>
</evidence>
<dbReference type="GO" id="GO:0016192">
    <property type="term" value="P:vesicle-mediated transport"/>
    <property type="evidence" value="ECO:0007669"/>
    <property type="project" value="TreeGrafter"/>
</dbReference>
<dbReference type="PANTHER" id="PTHR28128">
    <property type="entry name" value="GOLGI APPARATUS MEMBRANE PROTEIN TVP15"/>
    <property type="match status" value="1"/>
</dbReference>
<sequence>MPELRPSSNSIVVYIFIGTIILHDHVLRIIAGSIIGFIGLCYVVLEFIPSVEPPENMRSAGSDYENATETI</sequence>
<keyword evidence="2 5" id="KW-0812">Transmembrane</keyword>
<dbReference type="Pfam" id="PF08507">
    <property type="entry name" value="COPI_assoc"/>
    <property type="match status" value="1"/>
</dbReference>
<organism evidence="6 7">
    <name type="scientific">Trichomonascus ciferrii</name>
    <dbReference type="NCBI Taxonomy" id="44093"/>
    <lineage>
        <taxon>Eukaryota</taxon>
        <taxon>Fungi</taxon>
        <taxon>Dikarya</taxon>
        <taxon>Ascomycota</taxon>
        <taxon>Saccharomycotina</taxon>
        <taxon>Dipodascomycetes</taxon>
        <taxon>Dipodascales</taxon>
        <taxon>Trichomonascaceae</taxon>
        <taxon>Trichomonascus</taxon>
        <taxon>Trichomonascus ciferrii complex</taxon>
    </lineage>
</organism>
<dbReference type="Proteomes" id="UP000761534">
    <property type="component" value="Unassembled WGS sequence"/>
</dbReference>
<evidence type="ECO:0000256" key="3">
    <source>
        <dbReference type="ARBA" id="ARBA00022989"/>
    </source>
</evidence>
<name>A0A642USX4_9ASCO</name>
<gene>
    <name evidence="6" type="ORF">TRICI_005359</name>
</gene>
<proteinExistence type="predicted"/>
<evidence type="ECO:0000256" key="2">
    <source>
        <dbReference type="ARBA" id="ARBA00022692"/>
    </source>
</evidence>
<dbReference type="GO" id="GO:0000139">
    <property type="term" value="C:Golgi membrane"/>
    <property type="evidence" value="ECO:0007669"/>
    <property type="project" value="TreeGrafter"/>
</dbReference>
<evidence type="ECO:0000313" key="6">
    <source>
        <dbReference type="EMBL" id="KAA8905031.1"/>
    </source>
</evidence>
<feature type="transmembrane region" description="Helical" evidence="5">
    <location>
        <begin position="7"/>
        <end position="23"/>
    </location>
</feature>